<gene>
    <name evidence="1" type="ORF">CINCED_3A018570</name>
</gene>
<keyword evidence="1" id="KW-0378">Hydrolase</keyword>
<keyword evidence="1" id="KW-0347">Helicase</keyword>
<sequence length="121" mass="13572">MCNLMCGSLLVRLGMPAPDRGMNGAFNQKLEHEREDDRHKLNQLVQTNLPLMKPPKEEKSKNTDVDDLNFVIQNQIVGTLHSFKSNDCLTNEGEATNYPTKLLNFLDVPGLPPQNVQLKVG</sequence>
<proteinExistence type="predicted"/>
<keyword evidence="2" id="KW-1185">Reference proteome</keyword>
<name>A0A5E4MQS9_9HEMI</name>
<evidence type="ECO:0000313" key="1">
    <source>
        <dbReference type="EMBL" id="VVC34027.1"/>
    </source>
</evidence>
<dbReference type="OrthoDB" id="272985at2759"/>
<accession>A0A5E4MQS9</accession>
<evidence type="ECO:0000313" key="2">
    <source>
        <dbReference type="Proteomes" id="UP000325440"/>
    </source>
</evidence>
<dbReference type="Proteomes" id="UP000325440">
    <property type="component" value="Unassembled WGS sequence"/>
</dbReference>
<protein>
    <submittedName>
        <fullName evidence="1">DNA helicase Pif1-like</fullName>
    </submittedName>
</protein>
<reference evidence="1 2" key="1">
    <citation type="submission" date="2019-08" db="EMBL/GenBank/DDBJ databases">
        <authorList>
            <person name="Alioto T."/>
            <person name="Alioto T."/>
            <person name="Gomez Garrido J."/>
        </authorList>
    </citation>
    <scope>NUCLEOTIDE SEQUENCE [LARGE SCALE GENOMIC DNA]</scope>
</reference>
<keyword evidence="1" id="KW-0067">ATP-binding</keyword>
<dbReference type="EMBL" id="CABPRJ010000981">
    <property type="protein sequence ID" value="VVC34027.1"/>
    <property type="molecule type" value="Genomic_DNA"/>
</dbReference>
<dbReference type="AlphaFoldDB" id="A0A5E4MQS9"/>
<dbReference type="GO" id="GO:0004386">
    <property type="term" value="F:helicase activity"/>
    <property type="evidence" value="ECO:0007669"/>
    <property type="project" value="UniProtKB-KW"/>
</dbReference>
<organism evidence="1 2">
    <name type="scientific">Cinara cedri</name>
    <dbReference type="NCBI Taxonomy" id="506608"/>
    <lineage>
        <taxon>Eukaryota</taxon>
        <taxon>Metazoa</taxon>
        <taxon>Ecdysozoa</taxon>
        <taxon>Arthropoda</taxon>
        <taxon>Hexapoda</taxon>
        <taxon>Insecta</taxon>
        <taxon>Pterygota</taxon>
        <taxon>Neoptera</taxon>
        <taxon>Paraneoptera</taxon>
        <taxon>Hemiptera</taxon>
        <taxon>Sternorrhyncha</taxon>
        <taxon>Aphidomorpha</taxon>
        <taxon>Aphidoidea</taxon>
        <taxon>Aphididae</taxon>
        <taxon>Lachninae</taxon>
        <taxon>Cinara</taxon>
    </lineage>
</organism>
<keyword evidence="1" id="KW-0547">Nucleotide-binding</keyword>